<reference evidence="2" key="1">
    <citation type="submission" date="2022-03" db="EMBL/GenBank/DDBJ databases">
        <title>Draft genome sequence of Aduncisulcus paluster, a free-living microaerophilic Fornicata.</title>
        <authorList>
            <person name="Yuyama I."/>
            <person name="Kume K."/>
            <person name="Tamura T."/>
            <person name="Inagaki Y."/>
            <person name="Hashimoto T."/>
        </authorList>
    </citation>
    <scope>NUCLEOTIDE SEQUENCE</scope>
    <source>
        <strain evidence="2">NY0171</strain>
    </source>
</reference>
<evidence type="ECO:0000313" key="2">
    <source>
        <dbReference type="EMBL" id="GKT31819.1"/>
    </source>
</evidence>
<feature type="transmembrane region" description="Helical" evidence="1">
    <location>
        <begin position="176"/>
        <end position="197"/>
    </location>
</feature>
<gene>
    <name evidence="2" type="ORF">ADUPG1_006163</name>
</gene>
<name>A0ABQ5KH35_9EUKA</name>
<accession>A0ABQ5KH35</accession>
<keyword evidence="1" id="KW-0472">Membrane</keyword>
<organism evidence="2 3">
    <name type="scientific">Aduncisulcus paluster</name>
    <dbReference type="NCBI Taxonomy" id="2918883"/>
    <lineage>
        <taxon>Eukaryota</taxon>
        <taxon>Metamonada</taxon>
        <taxon>Carpediemonas-like organisms</taxon>
        <taxon>Aduncisulcus</taxon>
    </lineage>
</organism>
<evidence type="ECO:0000256" key="1">
    <source>
        <dbReference type="SAM" id="Phobius"/>
    </source>
</evidence>
<dbReference type="Proteomes" id="UP001057375">
    <property type="component" value="Unassembled WGS sequence"/>
</dbReference>
<evidence type="ECO:0000313" key="3">
    <source>
        <dbReference type="Proteomes" id="UP001057375"/>
    </source>
</evidence>
<proteinExistence type="predicted"/>
<sequence length="199" mass="22446">MKLYNVSVDDIIQEVCRHFDSISVEIDGHSLTFPPVVFYADDMTLMTQSDNNTEIFDFVRSRLRARLLDVKPSKCLFFSNREDDSTMIDDTPITRVDSLYFLGYLLTREKEPLNTVVILRHYHILLLLYGSIFDISRFYKGILIKRVTSVAYNTAFVVCIARISVLSFSLRGSASLSGTVVLGCTVSTGLIPVTVPLSL</sequence>
<comment type="caution">
    <text evidence="2">The sequence shown here is derived from an EMBL/GenBank/DDBJ whole genome shotgun (WGS) entry which is preliminary data.</text>
</comment>
<dbReference type="EMBL" id="BQXS01009747">
    <property type="protein sequence ID" value="GKT31819.1"/>
    <property type="molecule type" value="Genomic_DNA"/>
</dbReference>
<protein>
    <recommendedName>
        <fullName evidence="4">Reverse transcriptase domain-containing protein</fullName>
    </recommendedName>
</protein>
<keyword evidence="1" id="KW-0812">Transmembrane</keyword>
<feature type="non-terminal residue" evidence="2">
    <location>
        <position position="199"/>
    </location>
</feature>
<keyword evidence="3" id="KW-1185">Reference proteome</keyword>
<feature type="transmembrane region" description="Helical" evidence="1">
    <location>
        <begin position="151"/>
        <end position="170"/>
    </location>
</feature>
<evidence type="ECO:0008006" key="4">
    <source>
        <dbReference type="Google" id="ProtNLM"/>
    </source>
</evidence>
<keyword evidence="1" id="KW-1133">Transmembrane helix</keyword>